<comment type="subcellular location">
    <subcellularLocation>
        <location evidence="1">Cell membrane</location>
        <topology evidence="1">Multi-pass membrane protein</topology>
    </subcellularLocation>
</comment>
<evidence type="ECO:0000256" key="6">
    <source>
        <dbReference type="ARBA" id="ARBA00038076"/>
    </source>
</evidence>
<proteinExistence type="inferred from homology"/>
<evidence type="ECO:0000313" key="9">
    <source>
        <dbReference type="EMBL" id="UFP94679.1"/>
    </source>
</evidence>
<evidence type="ECO:0000259" key="8">
    <source>
        <dbReference type="Pfam" id="PF02687"/>
    </source>
</evidence>
<dbReference type="PANTHER" id="PTHR30572">
    <property type="entry name" value="MEMBRANE COMPONENT OF TRANSPORTER-RELATED"/>
    <property type="match status" value="1"/>
</dbReference>
<keyword evidence="4 7" id="KW-1133">Transmembrane helix</keyword>
<keyword evidence="10" id="KW-1185">Reference proteome</keyword>
<feature type="transmembrane region" description="Helical" evidence="7">
    <location>
        <begin position="29"/>
        <end position="56"/>
    </location>
</feature>
<comment type="similarity">
    <text evidence="6">Belongs to the ABC-4 integral membrane protein family.</text>
</comment>
<gene>
    <name evidence="9" type="ORF">ISF26_23635</name>
</gene>
<protein>
    <submittedName>
        <fullName evidence="9">FtsX-like permease family protein</fullName>
    </submittedName>
</protein>
<feature type="transmembrane region" description="Helical" evidence="7">
    <location>
        <begin position="62"/>
        <end position="83"/>
    </location>
</feature>
<evidence type="ECO:0000313" key="10">
    <source>
        <dbReference type="Proteomes" id="UP001054846"/>
    </source>
</evidence>
<dbReference type="Proteomes" id="UP001054846">
    <property type="component" value="Chromosome"/>
</dbReference>
<dbReference type="Pfam" id="PF02687">
    <property type="entry name" value="FtsX"/>
    <property type="match status" value="1"/>
</dbReference>
<evidence type="ECO:0000256" key="3">
    <source>
        <dbReference type="ARBA" id="ARBA00022692"/>
    </source>
</evidence>
<feature type="domain" description="ABC3 transporter permease C-terminal" evidence="8">
    <location>
        <begin position="2"/>
        <end position="91"/>
    </location>
</feature>
<accession>A0ABY3PM57</accession>
<evidence type="ECO:0000256" key="7">
    <source>
        <dbReference type="SAM" id="Phobius"/>
    </source>
</evidence>
<dbReference type="RefSeq" id="WP_336246701.1">
    <property type="nucleotide sequence ID" value="NZ_CP063845.1"/>
</dbReference>
<evidence type="ECO:0000256" key="4">
    <source>
        <dbReference type="ARBA" id="ARBA00022989"/>
    </source>
</evidence>
<dbReference type="InterPro" id="IPR050250">
    <property type="entry name" value="Macrolide_Exporter_MacB"/>
</dbReference>
<keyword evidence="2" id="KW-1003">Cell membrane</keyword>
<dbReference type="InterPro" id="IPR003838">
    <property type="entry name" value="ABC3_permease_C"/>
</dbReference>
<evidence type="ECO:0000256" key="2">
    <source>
        <dbReference type="ARBA" id="ARBA00022475"/>
    </source>
</evidence>
<reference evidence="9 10" key="1">
    <citation type="journal article" date="2021" name="Genome Biol. Evol.">
        <title>Complete Genome Sequencing of a Novel Gloeobacter Species from a Waterfall Cave in Mexico.</title>
        <authorList>
            <person name="Saw J.H."/>
            <person name="Cardona T."/>
            <person name="Montejano G."/>
        </authorList>
    </citation>
    <scope>NUCLEOTIDE SEQUENCE [LARGE SCALE GENOMIC DNA]</scope>
    <source>
        <strain evidence="9">MG652769</strain>
    </source>
</reference>
<keyword evidence="3 7" id="KW-0812">Transmembrane</keyword>
<evidence type="ECO:0000256" key="5">
    <source>
        <dbReference type="ARBA" id="ARBA00023136"/>
    </source>
</evidence>
<organism evidence="9 10">
    <name type="scientific">Gloeobacter morelensis MG652769</name>
    <dbReference type="NCBI Taxonomy" id="2781736"/>
    <lineage>
        <taxon>Bacteria</taxon>
        <taxon>Bacillati</taxon>
        <taxon>Cyanobacteriota</taxon>
        <taxon>Cyanophyceae</taxon>
        <taxon>Gloeobacterales</taxon>
        <taxon>Gloeobacteraceae</taxon>
        <taxon>Gloeobacter</taxon>
        <taxon>Gloeobacter morelensis</taxon>
    </lineage>
</organism>
<name>A0ABY3PM57_9CYAN</name>
<dbReference type="PANTHER" id="PTHR30572:SF4">
    <property type="entry name" value="ABC TRANSPORTER PERMEASE YTRF"/>
    <property type="match status" value="1"/>
</dbReference>
<keyword evidence="5 7" id="KW-0472">Membrane</keyword>
<sequence>MRSREIGMRLALGALPGDSVRMVVGQGMVLALVGIALGLGASLAVARLLTGLLFGVSAADPATYVALSMLLCGDALLACYFPARKAAKVDPAMAMRYE</sequence>
<dbReference type="EMBL" id="CP063845">
    <property type="protein sequence ID" value="UFP94679.1"/>
    <property type="molecule type" value="Genomic_DNA"/>
</dbReference>
<evidence type="ECO:0000256" key="1">
    <source>
        <dbReference type="ARBA" id="ARBA00004651"/>
    </source>
</evidence>